<dbReference type="Proteomes" id="UP001627154">
    <property type="component" value="Unassembled WGS sequence"/>
</dbReference>
<comment type="caution">
    <text evidence="2">The sequence shown here is derived from an EMBL/GenBank/DDBJ whole genome shotgun (WGS) entry which is preliminary data.</text>
</comment>
<gene>
    <name evidence="2" type="ORF">TKK_003050</name>
</gene>
<keyword evidence="3" id="KW-1185">Reference proteome</keyword>
<accession>A0ABD2XH21</accession>
<feature type="compositionally biased region" description="Low complexity" evidence="1">
    <location>
        <begin position="106"/>
        <end position="124"/>
    </location>
</feature>
<dbReference type="EMBL" id="JBJJXI010000025">
    <property type="protein sequence ID" value="KAL3404595.1"/>
    <property type="molecule type" value="Genomic_DNA"/>
</dbReference>
<feature type="region of interest" description="Disordered" evidence="1">
    <location>
        <begin position="44"/>
        <end position="124"/>
    </location>
</feature>
<evidence type="ECO:0000313" key="2">
    <source>
        <dbReference type="EMBL" id="KAL3404595.1"/>
    </source>
</evidence>
<evidence type="ECO:0000313" key="3">
    <source>
        <dbReference type="Proteomes" id="UP001627154"/>
    </source>
</evidence>
<sequence length="194" mass="19553">MDVFKIDQSLSVGLGSVPGQCSVPDTLTPEVSFDAGGEFNLSFFDTPCGGGPGSGGPGSGGGEDSSAQGFSDPGSVGSGASTSPPPGTAGTLPCAHQPAQQGGGAATNNNNNNNNNSGVVGSSSLSLVQQLPPGCVPKPPVGSFPLKTYTPSTTTTGIRVRESMRLHKKLAFVKIKIKKQKVLTKIISRRGIVV</sequence>
<protein>
    <submittedName>
        <fullName evidence="2">Uncharacterized protein</fullName>
    </submittedName>
</protein>
<dbReference type="AlphaFoldDB" id="A0ABD2XH21"/>
<feature type="compositionally biased region" description="Gly residues" evidence="1">
    <location>
        <begin position="48"/>
        <end position="63"/>
    </location>
</feature>
<evidence type="ECO:0000256" key="1">
    <source>
        <dbReference type="SAM" id="MobiDB-lite"/>
    </source>
</evidence>
<proteinExistence type="predicted"/>
<name>A0ABD2XH21_9HYME</name>
<organism evidence="2 3">
    <name type="scientific">Trichogramma kaykai</name>
    <dbReference type="NCBI Taxonomy" id="54128"/>
    <lineage>
        <taxon>Eukaryota</taxon>
        <taxon>Metazoa</taxon>
        <taxon>Ecdysozoa</taxon>
        <taxon>Arthropoda</taxon>
        <taxon>Hexapoda</taxon>
        <taxon>Insecta</taxon>
        <taxon>Pterygota</taxon>
        <taxon>Neoptera</taxon>
        <taxon>Endopterygota</taxon>
        <taxon>Hymenoptera</taxon>
        <taxon>Apocrita</taxon>
        <taxon>Proctotrupomorpha</taxon>
        <taxon>Chalcidoidea</taxon>
        <taxon>Trichogrammatidae</taxon>
        <taxon>Trichogramma</taxon>
    </lineage>
</organism>
<reference evidence="2 3" key="1">
    <citation type="journal article" date="2024" name="bioRxiv">
        <title>A reference genome for Trichogramma kaykai: A tiny desert-dwelling parasitoid wasp with competing sex-ratio distorters.</title>
        <authorList>
            <person name="Culotta J."/>
            <person name="Lindsey A.R."/>
        </authorList>
    </citation>
    <scope>NUCLEOTIDE SEQUENCE [LARGE SCALE GENOMIC DNA]</scope>
    <source>
        <strain evidence="2 3">KSX58</strain>
    </source>
</reference>